<dbReference type="HOGENOM" id="CLU_2779145_0_0_1"/>
<dbReference type="Proteomes" id="UP000007266">
    <property type="component" value="Linkage group 10"/>
</dbReference>
<proteinExistence type="predicted"/>
<protein>
    <submittedName>
        <fullName evidence="1">Uncharacterized protein</fullName>
    </submittedName>
</protein>
<gene>
    <name evidence="1" type="primary">GLEAN_11032</name>
    <name evidence="1" type="ORF">TcasGA2_TC011032</name>
</gene>
<reference evidence="1 2" key="2">
    <citation type="journal article" date="2010" name="Nucleic Acids Res.">
        <title>BeetleBase in 2010: revisions to provide comprehensive genomic information for Tribolium castaneum.</title>
        <authorList>
            <person name="Kim H.S."/>
            <person name="Murphy T."/>
            <person name="Xia J."/>
            <person name="Caragea D."/>
            <person name="Park Y."/>
            <person name="Beeman R.W."/>
            <person name="Lorenzen M.D."/>
            <person name="Butcher S."/>
            <person name="Manak J.R."/>
            <person name="Brown S.J."/>
        </authorList>
    </citation>
    <scope>GENOME REANNOTATION</scope>
    <source>
        <strain evidence="1 2">Georgia GA2</strain>
    </source>
</reference>
<accession>D6X4V4</accession>
<keyword evidence="2" id="KW-1185">Reference proteome</keyword>
<organism evidence="1 2">
    <name type="scientific">Tribolium castaneum</name>
    <name type="common">Red flour beetle</name>
    <dbReference type="NCBI Taxonomy" id="7070"/>
    <lineage>
        <taxon>Eukaryota</taxon>
        <taxon>Metazoa</taxon>
        <taxon>Ecdysozoa</taxon>
        <taxon>Arthropoda</taxon>
        <taxon>Hexapoda</taxon>
        <taxon>Insecta</taxon>
        <taxon>Pterygota</taxon>
        <taxon>Neoptera</taxon>
        <taxon>Endopterygota</taxon>
        <taxon>Coleoptera</taxon>
        <taxon>Polyphaga</taxon>
        <taxon>Cucujiformia</taxon>
        <taxon>Tenebrionidae</taxon>
        <taxon>Tenebrionidae incertae sedis</taxon>
        <taxon>Tribolium</taxon>
    </lineage>
</organism>
<evidence type="ECO:0000313" key="2">
    <source>
        <dbReference type="Proteomes" id="UP000007266"/>
    </source>
</evidence>
<name>D6X4V4_TRICA</name>
<dbReference type="AlphaFoldDB" id="D6X4V4"/>
<dbReference type="EMBL" id="KQ971381">
    <property type="protein sequence ID" value="EEZ97234.1"/>
    <property type="molecule type" value="Genomic_DNA"/>
</dbReference>
<reference evidence="1 2" key="1">
    <citation type="journal article" date="2008" name="Nature">
        <title>The genome of the model beetle and pest Tribolium castaneum.</title>
        <authorList>
            <consortium name="Tribolium Genome Sequencing Consortium"/>
            <person name="Richards S."/>
            <person name="Gibbs R.A."/>
            <person name="Weinstock G.M."/>
            <person name="Brown S.J."/>
            <person name="Denell R."/>
            <person name="Beeman R.W."/>
            <person name="Gibbs R."/>
            <person name="Beeman R.W."/>
            <person name="Brown S.J."/>
            <person name="Bucher G."/>
            <person name="Friedrich M."/>
            <person name="Grimmelikhuijzen C.J."/>
            <person name="Klingler M."/>
            <person name="Lorenzen M."/>
            <person name="Richards S."/>
            <person name="Roth S."/>
            <person name="Schroder R."/>
            <person name="Tautz D."/>
            <person name="Zdobnov E.M."/>
            <person name="Muzny D."/>
            <person name="Gibbs R.A."/>
            <person name="Weinstock G.M."/>
            <person name="Attaway T."/>
            <person name="Bell S."/>
            <person name="Buhay C.J."/>
            <person name="Chandrabose M.N."/>
            <person name="Chavez D."/>
            <person name="Clerk-Blankenburg K.P."/>
            <person name="Cree A."/>
            <person name="Dao M."/>
            <person name="Davis C."/>
            <person name="Chacko J."/>
            <person name="Dinh H."/>
            <person name="Dugan-Rocha S."/>
            <person name="Fowler G."/>
            <person name="Garner T.T."/>
            <person name="Garnes J."/>
            <person name="Gnirke A."/>
            <person name="Hawes A."/>
            <person name="Hernandez J."/>
            <person name="Hines S."/>
            <person name="Holder M."/>
            <person name="Hume J."/>
            <person name="Jhangiani S.N."/>
            <person name="Joshi V."/>
            <person name="Khan Z.M."/>
            <person name="Jackson L."/>
            <person name="Kovar C."/>
            <person name="Kowis A."/>
            <person name="Lee S."/>
            <person name="Lewis L.R."/>
            <person name="Margolis J."/>
            <person name="Morgan M."/>
            <person name="Nazareth L.V."/>
            <person name="Nguyen N."/>
            <person name="Okwuonu G."/>
            <person name="Parker D."/>
            <person name="Richards S."/>
            <person name="Ruiz S.J."/>
            <person name="Santibanez J."/>
            <person name="Savard J."/>
            <person name="Scherer S.E."/>
            <person name="Schneider B."/>
            <person name="Sodergren E."/>
            <person name="Tautz D."/>
            <person name="Vattahil S."/>
            <person name="Villasana D."/>
            <person name="White C.S."/>
            <person name="Wright R."/>
            <person name="Park Y."/>
            <person name="Beeman R.W."/>
            <person name="Lord J."/>
            <person name="Oppert B."/>
            <person name="Lorenzen M."/>
            <person name="Brown S."/>
            <person name="Wang L."/>
            <person name="Savard J."/>
            <person name="Tautz D."/>
            <person name="Richards S."/>
            <person name="Weinstock G."/>
            <person name="Gibbs R.A."/>
            <person name="Liu Y."/>
            <person name="Worley K."/>
            <person name="Weinstock G."/>
            <person name="Elsik C.G."/>
            <person name="Reese J.T."/>
            <person name="Elhaik E."/>
            <person name="Landan G."/>
            <person name="Graur D."/>
            <person name="Arensburger P."/>
            <person name="Atkinson P."/>
            <person name="Beeman R.W."/>
            <person name="Beidler J."/>
            <person name="Brown S.J."/>
            <person name="Demuth J.P."/>
            <person name="Drury D.W."/>
            <person name="Du Y.Z."/>
            <person name="Fujiwara H."/>
            <person name="Lorenzen M."/>
            <person name="Maselli V."/>
            <person name="Osanai M."/>
            <person name="Park Y."/>
            <person name="Robertson H.M."/>
            <person name="Tu Z."/>
            <person name="Wang J.J."/>
            <person name="Wang S."/>
            <person name="Richards S."/>
            <person name="Song H."/>
            <person name="Zhang L."/>
            <person name="Sodergren E."/>
            <person name="Werner D."/>
            <person name="Stanke M."/>
            <person name="Morgenstern B."/>
            <person name="Solovyev V."/>
            <person name="Kosarev P."/>
            <person name="Brown G."/>
            <person name="Chen H.C."/>
            <person name="Ermolaeva O."/>
            <person name="Hlavina W."/>
            <person name="Kapustin Y."/>
            <person name="Kiryutin B."/>
            <person name="Kitts P."/>
            <person name="Maglott D."/>
            <person name="Pruitt K."/>
            <person name="Sapojnikov V."/>
            <person name="Souvorov A."/>
            <person name="Mackey A.J."/>
            <person name="Waterhouse R.M."/>
            <person name="Wyder S."/>
            <person name="Zdobnov E.M."/>
            <person name="Zdobnov E.M."/>
            <person name="Wyder S."/>
            <person name="Kriventseva E.V."/>
            <person name="Kadowaki T."/>
            <person name="Bork P."/>
            <person name="Aranda M."/>
            <person name="Bao R."/>
            <person name="Beermann A."/>
            <person name="Berns N."/>
            <person name="Bolognesi R."/>
            <person name="Bonneton F."/>
            <person name="Bopp D."/>
            <person name="Brown S.J."/>
            <person name="Bucher G."/>
            <person name="Butts T."/>
            <person name="Chaumot A."/>
            <person name="Denell R.E."/>
            <person name="Ferrier D.E."/>
            <person name="Friedrich M."/>
            <person name="Gordon C.M."/>
            <person name="Jindra M."/>
            <person name="Klingler M."/>
            <person name="Lan Q."/>
            <person name="Lattorff H.M."/>
            <person name="Laudet V."/>
            <person name="von Levetsow C."/>
            <person name="Liu Z."/>
            <person name="Lutz R."/>
            <person name="Lynch J.A."/>
            <person name="da Fonseca R.N."/>
            <person name="Posnien N."/>
            <person name="Reuter R."/>
            <person name="Roth S."/>
            <person name="Savard J."/>
            <person name="Schinko J.B."/>
            <person name="Schmitt C."/>
            <person name="Schoppmeier M."/>
            <person name="Schroder R."/>
            <person name="Shippy T.D."/>
            <person name="Simonnet F."/>
            <person name="Marques-Souza H."/>
            <person name="Tautz D."/>
            <person name="Tomoyasu Y."/>
            <person name="Trauner J."/>
            <person name="Van der Zee M."/>
            <person name="Vervoort M."/>
            <person name="Wittkopp N."/>
            <person name="Wimmer E.A."/>
            <person name="Yang X."/>
            <person name="Jones A.K."/>
            <person name="Sattelle D.B."/>
            <person name="Ebert P.R."/>
            <person name="Nelson D."/>
            <person name="Scott J.G."/>
            <person name="Beeman R.W."/>
            <person name="Muthukrishnan S."/>
            <person name="Kramer K.J."/>
            <person name="Arakane Y."/>
            <person name="Beeman R.W."/>
            <person name="Zhu Q."/>
            <person name="Hogenkamp D."/>
            <person name="Dixit R."/>
            <person name="Oppert B."/>
            <person name="Jiang H."/>
            <person name="Zou Z."/>
            <person name="Marshall J."/>
            <person name="Elpidina E."/>
            <person name="Vinokurov K."/>
            <person name="Oppert C."/>
            <person name="Zou Z."/>
            <person name="Evans J."/>
            <person name="Lu Z."/>
            <person name="Zhao P."/>
            <person name="Sumathipala N."/>
            <person name="Altincicek B."/>
            <person name="Vilcinskas A."/>
            <person name="Williams M."/>
            <person name="Hultmark D."/>
            <person name="Hetru C."/>
            <person name="Jiang H."/>
            <person name="Grimmelikhuijzen C.J."/>
            <person name="Hauser F."/>
            <person name="Cazzamali G."/>
            <person name="Williamson M."/>
            <person name="Park Y."/>
            <person name="Li B."/>
            <person name="Tanaka Y."/>
            <person name="Predel R."/>
            <person name="Neupert S."/>
            <person name="Schachtner J."/>
            <person name="Verleyen P."/>
            <person name="Raible F."/>
            <person name="Bork P."/>
            <person name="Friedrich M."/>
            <person name="Walden K.K."/>
            <person name="Robertson H.M."/>
            <person name="Angeli S."/>
            <person name="Foret S."/>
            <person name="Bucher G."/>
            <person name="Schuetz S."/>
            <person name="Maleszka R."/>
            <person name="Wimmer E.A."/>
            <person name="Beeman R.W."/>
            <person name="Lorenzen M."/>
            <person name="Tomoyasu Y."/>
            <person name="Miller S.C."/>
            <person name="Grossmann D."/>
            <person name="Bucher G."/>
        </authorList>
    </citation>
    <scope>NUCLEOTIDE SEQUENCE [LARGE SCALE GENOMIC DNA]</scope>
    <source>
        <strain evidence="1 2">Georgia GA2</strain>
    </source>
</reference>
<sequence length="69" mass="7955">MCLKNEQAVAIYFDEQLRFSVKWKRRSLAVFTKTSCYDCRVVHNLTKSPSLKLIKQLVSAVTKAFSSKL</sequence>
<evidence type="ECO:0000313" key="1">
    <source>
        <dbReference type="EMBL" id="EEZ97234.1"/>
    </source>
</evidence>